<gene>
    <name evidence="3" type="ordered locus">AAur_3782</name>
</gene>
<evidence type="ECO:0000313" key="4">
    <source>
        <dbReference type="Proteomes" id="UP000000637"/>
    </source>
</evidence>
<dbReference type="STRING" id="290340.AAur_3782"/>
<feature type="domain" description="Pyrrolo-quinoline quinone repeat" evidence="2">
    <location>
        <begin position="61"/>
        <end position="211"/>
    </location>
</feature>
<sequence length="401" mass="43117">MTLDAVSAMGLHSRHAMGKTSMECTAQTTWPGSRRREPQVVAVRTVNEKSLLSDDHVPVAFNASPLPVADIGVIIGGEDGRVRFLDTTMQREYWVRRLDAGIYSSPVAIPGAADFLVASTGGMVVRFDLRGRAVWTAALSGPVLGTIAYSPDGGTAYVPVFGHRLVALDVASGNTKWTFDTASATYQNTYAYDRAPYASPVVFESGEVVVVDHDDVACLQADGLLQWRARANGIIRSSPTICKDMVVCATTEGVLCRWTRSGTQLADLTMGGRIDGSLASIRELVIVPVRGQGISAVDAVTGAREWHWTGGGLFEYTSLVLGEEQTVLFTSDRGTVCCLDACSGAFLWESSQIIGRPDHPTAVHTSPMPCGDGSLYVASYDGDCYRFDHPMLEDPESGRRP</sequence>
<organism evidence="3 4">
    <name type="scientific">Paenarthrobacter aurescens (strain TC1)</name>
    <dbReference type="NCBI Taxonomy" id="290340"/>
    <lineage>
        <taxon>Bacteria</taxon>
        <taxon>Bacillati</taxon>
        <taxon>Actinomycetota</taxon>
        <taxon>Actinomycetes</taxon>
        <taxon>Micrococcales</taxon>
        <taxon>Micrococcaceae</taxon>
        <taxon>Paenarthrobacter</taxon>
    </lineage>
</organism>
<dbReference type="Gene3D" id="2.40.10.480">
    <property type="match status" value="1"/>
</dbReference>
<evidence type="ECO:0000259" key="2">
    <source>
        <dbReference type="Pfam" id="PF13360"/>
    </source>
</evidence>
<accession>A1RB50</accession>
<feature type="compositionally biased region" description="Polar residues" evidence="1">
    <location>
        <begin position="22"/>
        <end position="31"/>
    </location>
</feature>
<dbReference type="Gene3D" id="2.130.10.10">
    <property type="entry name" value="YVTN repeat-like/Quinoprotein amine dehydrogenase"/>
    <property type="match status" value="1"/>
</dbReference>
<reference evidence="3 4" key="1">
    <citation type="journal article" date="2006" name="PLoS Genet.">
        <title>Secrets of soil survival revealed by the genome sequence of Arthrobacter aurescens TC1.</title>
        <authorList>
            <person name="Mongodin E.F."/>
            <person name="Shapir N."/>
            <person name="Daugherty S.C."/>
            <person name="DeBoy R.T."/>
            <person name="Emerson J.B."/>
            <person name="Shvartzbeyn A."/>
            <person name="Radune D."/>
            <person name="Vamathevan J."/>
            <person name="Riggs F."/>
            <person name="Grinberg V."/>
            <person name="Khouri H."/>
            <person name="Wackett L.P."/>
            <person name="Nelson K.E."/>
            <person name="Sadowsky M.J."/>
        </authorList>
    </citation>
    <scope>NUCLEOTIDE SEQUENCE [LARGE SCALE GENOMIC DNA]</scope>
    <source>
        <strain evidence="3 4">TC1</strain>
    </source>
</reference>
<dbReference type="SUPFAM" id="SSF50998">
    <property type="entry name" value="Quinoprotein alcohol dehydrogenase-like"/>
    <property type="match status" value="1"/>
</dbReference>
<keyword evidence="4" id="KW-1185">Reference proteome</keyword>
<dbReference type="PANTHER" id="PTHR34512">
    <property type="entry name" value="CELL SURFACE PROTEIN"/>
    <property type="match status" value="1"/>
</dbReference>
<dbReference type="InterPro" id="IPR011047">
    <property type="entry name" value="Quinoprotein_ADH-like_sf"/>
</dbReference>
<dbReference type="RefSeq" id="WP_011776387.1">
    <property type="nucleotide sequence ID" value="NC_008711.1"/>
</dbReference>
<dbReference type="AlphaFoldDB" id="A1RB50"/>
<dbReference type="EMBL" id="CP000474">
    <property type="protein sequence ID" value="ABM08563.1"/>
    <property type="molecule type" value="Genomic_DNA"/>
</dbReference>
<dbReference type="OrthoDB" id="4885191at2"/>
<dbReference type="PANTHER" id="PTHR34512:SF30">
    <property type="entry name" value="OUTER MEMBRANE PROTEIN ASSEMBLY FACTOR BAMB"/>
    <property type="match status" value="1"/>
</dbReference>
<evidence type="ECO:0000256" key="1">
    <source>
        <dbReference type="SAM" id="MobiDB-lite"/>
    </source>
</evidence>
<dbReference type="Pfam" id="PF13360">
    <property type="entry name" value="PQQ_2"/>
    <property type="match status" value="2"/>
</dbReference>
<name>A1RB50_PAEAT</name>
<dbReference type="InterPro" id="IPR002372">
    <property type="entry name" value="PQQ_rpt_dom"/>
</dbReference>
<feature type="region of interest" description="Disordered" evidence="1">
    <location>
        <begin position="17"/>
        <end position="37"/>
    </location>
</feature>
<dbReference type="eggNOG" id="COG1520">
    <property type="taxonomic scope" value="Bacteria"/>
</dbReference>
<proteinExistence type="predicted"/>
<feature type="domain" description="Pyrrolo-quinoline quinone repeat" evidence="2">
    <location>
        <begin position="292"/>
        <end position="388"/>
    </location>
</feature>
<dbReference type="KEGG" id="aau:AAur_3782"/>
<dbReference type="HOGENOM" id="CLU_686327_0_0_11"/>
<dbReference type="Proteomes" id="UP000000637">
    <property type="component" value="Chromosome"/>
</dbReference>
<evidence type="ECO:0000313" key="3">
    <source>
        <dbReference type="EMBL" id="ABM08563.1"/>
    </source>
</evidence>
<protein>
    <submittedName>
        <fullName evidence="3">PQQ (Pyrrolo-quinoline quinone) enzyme repeat domain protein</fullName>
    </submittedName>
</protein>
<dbReference type="InterPro" id="IPR015943">
    <property type="entry name" value="WD40/YVTN_repeat-like_dom_sf"/>
</dbReference>